<accession>A0A071MTC8</accession>
<evidence type="ECO:0000313" key="2">
    <source>
        <dbReference type="EMBL" id="KEA59741.1"/>
    </source>
</evidence>
<dbReference type="PANTHER" id="PTHR43179">
    <property type="entry name" value="RHAMNOSYLTRANSFERASE WBBL"/>
    <property type="match status" value="1"/>
</dbReference>
<sequence>MESRMIRRGAHLVARLHVDTGLGFTDAESFVIPATRLGIVKHVVRISPGARRLRLSPMCGEGIVRLEFLRITRITRAEKVVRMAGQVIGDLIKFKNTNQARKYNLTWTRLLTDLEGAYADCAKLRFHSAPMDYESYVRKFDTLRQSDISEIRQHIDSFIKKPLISVLMPACEASIDYLKSAVQSVFGQIYENWELCIAADEVNDPEVVSYLESVSGKDDRVKIVSREMGGCVSIAENSALEMATGEFATILGRNDVLSLHALYFVALKVNEIDGLNVIYSDKDEIDRNGIRGDGCFKSSWNPDLFFSCDLISHLAAYRTSVLREIGGFRVEFEGAQDYDLALRCVKASTASQICHIPRVLYHSRRGNGPGCDPDNGIGQAGQRALSDYFKDQPGVSVSCGHLAGTYRVQYPVPTPAPRVTVIIPTRDGGPLLKKCIHSLFHGTSYENLEVIVVDNQSESRETVDYLQSLSAKIGVMVLKYDFPFNYSSINNFAVKHASGDVLCFLNDDVEASEPDWLKEMVSHAWRPEIGAVGAKLLYADGFVQHAGVVMGIGGFAGHAHKLYPAAHPGYAGRAMLTQNFSAVTGACLVMRREVFQAVGGFDEENLPVAFNDVDLCLRVREAGYRILWTPYAVLYHYESYSRGDDQMSPEKRARFNGEKSFMLSRWRTDQFNDPYYNENLTLDREDFAISDFSRVYNPWQARAK</sequence>
<dbReference type="InterPro" id="IPR029044">
    <property type="entry name" value="Nucleotide-diphossugar_trans"/>
</dbReference>
<dbReference type="GO" id="GO:0016740">
    <property type="term" value="F:transferase activity"/>
    <property type="evidence" value="ECO:0007669"/>
    <property type="project" value="UniProtKB-KW"/>
</dbReference>
<proteinExistence type="predicted"/>
<dbReference type="SUPFAM" id="SSF53448">
    <property type="entry name" value="Nucleotide-diphospho-sugar transferases"/>
    <property type="match status" value="2"/>
</dbReference>
<dbReference type="AlphaFoldDB" id="A0A071MTC8"/>
<dbReference type="OrthoDB" id="9816564at2"/>
<keyword evidence="2" id="KW-0808">Transferase</keyword>
<dbReference type="PANTHER" id="PTHR43179:SF7">
    <property type="entry name" value="RHAMNOSYLTRANSFERASE WBBL"/>
    <property type="match status" value="1"/>
</dbReference>
<dbReference type="CDD" id="cd04184">
    <property type="entry name" value="GT2_RfbC_Mx_like"/>
    <property type="match status" value="1"/>
</dbReference>
<comment type="caution">
    <text evidence="2">The sequence shown here is derived from an EMBL/GenBank/DDBJ whole genome shotgun (WGS) entry which is preliminary data.</text>
</comment>
<dbReference type="EMBL" id="JJOA01000008">
    <property type="protein sequence ID" value="KEA59741.1"/>
    <property type="molecule type" value="Genomic_DNA"/>
</dbReference>
<feature type="domain" description="Glycosyltransferase 2-like" evidence="1">
    <location>
        <begin position="165"/>
        <end position="271"/>
    </location>
</feature>
<dbReference type="Pfam" id="PF00535">
    <property type="entry name" value="Glycos_transf_2"/>
    <property type="match status" value="2"/>
</dbReference>
<feature type="domain" description="Glycosyltransferase 2-like" evidence="1">
    <location>
        <begin position="420"/>
        <end position="598"/>
    </location>
</feature>
<protein>
    <submittedName>
        <fullName evidence="2">Glycosyl transferase</fullName>
    </submittedName>
</protein>
<dbReference type="Gene3D" id="3.90.550.10">
    <property type="entry name" value="Spore Coat Polysaccharide Biosynthesis Protein SpsA, Chain A"/>
    <property type="match status" value="2"/>
</dbReference>
<reference evidence="2" key="1">
    <citation type="submission" date="2014-04" db="EMBL/GenBank/DDBJ databases">
        <title>In planta biocontrol of soil-borne Fusarium wilt of banana through a plant endophytic bacterium, Burkholderia cenocepacia 869T2.</title>
        <authorList>
            <person name="Ho Y.-N."/>
            <person name="Chiang H.-M."/>
            <person name="Chao C.-P."/>
            <person name="Su C.-C."/>
            <person name="Hsu H.-F."/>
            <person name="Guo C.-T."/>
            <person name="Hsieh J.-L."/>
            <person name="Huang C.-C."/>
        </authorList>
    </citation>
    <scope>NUCLEOTIDE SEQUENCE [LARGE SCALE GENOMIC DNA]</scope>
    <source>
        <strain evidence="2">869T2</strain>
    </source>
</reference>
<organism evidence="2">
    <name type="scientific">Burkholderia cenocepacia</name>
    <dbReference type="NCBI Taxonomy" id="95486"/>
    <lineage>
        <taxon>Bacteria</taxon>
        <taxon>Pseudomonadati</taxon>
        <taxon>Pseudomonadota</taxon>
        <taxon>Betaproteobacteria</taxon>
        <taxon>Burkholderiales</taxon>
        <taxon>Burkholderiaceae</taxon>
        <taxon>Burkholderia</taxon>
        <taxon>Burkholderia cepacia complex</taxon>
    </lineage>
</organism>
<gene>
    <name evidence="2" type="ORF">DT99_09015</name>
</gene>
<name>A0A071MTC8_9BURK</name>
<dbReference type="CDD" id="cd04186">
    <property type="entry name" value="GT_2_like_c"/>
    <property type="match status" value="1"/>
</dbReference>
<evidence type="ECO:0000259" key="1">
    <source>
        <dbReference type="Pfam" id="PF00535"/>
    </source>
</evidence>
<dbReference type="InterPro" id="IPR001173">
    <property type="entry name" value="Glyco_trans_2-like"/>
</dbReference>